<dbReference type="EMBL" id="JAGPYM010000017">
    <property type="protein sequence ID" value="KAH6885838.1"/>
    <property type="molecule type" value="Genomic_DNA"/>
</dbReference>
<evidence type="ECO:0000313" key="2">
    <source>
        <dbReference type="EMBL" id="KAH6885838.1"/>
    </source>
</evidence>
<evidence type="ECO:0000313" key="3">
    <source>
        <dbReference type="Proteomes" id="UP000777438"/>
    </source>
</evidence>
<dbReference type="PANTHER" id="PTHR43792">
    <property type="entry name" value="GNAT FAMILY, PUTATIVE (AFU_ORTHOLOGUE AFUA_3G00765)-RELATED-RELATED"/>
    <property type="match status" value="1"/>
</dbReference>
<keyword evidence="3" id="KW-1185">Reference proteome</keyword>
<dbReference type="PROSITE" id="PS51186">
    <property type="entry name" value="GNAT"/>
    <property type="match status" value="1"/>
</dbReference>
<reference evidence="2 3" key="1">
    <citation type="journal article" date="2021" name="Nat. Commun.">
        <title>Genetic determinants of endophytism in the Arabidopsis root mycobiome.</title>
        <authorList>
            <person name="Mesny F."/>
            <person name="Miyauchi S."/>
            <person name="Thiergart T."/>
            <person name="Pickel B."/>
            <person name="Atanasova L."/>
            <person name="Karlsson M."/>
            <person name="Huettel B."/>
            <person name="Barry K.W."/>
            <person name="Haridas S."/>
            <person name="Chen C."/>
            <person name="Bauer D."/>
            <person name="Andreopoulos W."/>
            <person name="Pangilinan J."/>
            <person name="LaButti K."/>
            <person name="Riley R."/>
            <person name="Lipzen A."/>
            <person name="Clum A."/>
            <person name="Drula E."/>
            <person name="Henrissat B."/>
            <person name="Kohler A."/>
            <person name="Grigoriev I.V."/>
            <person name="Martin F.M."/>
            <person name="Hacquard S."/>
        </authorList>
    </citation>
    <scope>NUCLEOTIDE SEQUENCE [LARGE SCALE GENOMIC DNA]</scope>
    <source>
        <strain evidence="2 3">MPI-CAGE-CH-0241</strain>
    </source>
</reference>
<gene>
    <name evidence="2" type="ORF">B0T10DRAFT_563826</name>
</gene>
<proteinExistence type="predicted"/>
<dbReference type="AlphaFoldDB" id="A0A9P9AMX6"/>
<dbReference type="Pfam" id="PF13302">
    <property type="entry name" value="Acetyltransf_3"/>
    <property type="match status" value="1"/>
</dbReference>
<dbReference type="InterPro" id="IPR051531">
    <property type="entry name" value="N-acetyltransferase"/>
</dbReference>
<accession>A0A9P9AMX6</accession>
<feature type="domain" description="N-acetyltransferase" evidence="1">
    <location>
        <begin position="37"/>
        <end position="218"/>
    </location>
</feature>
<comment type="caution">
    <text evidence="2">The sequence shown here is derived from an EMBL/GenBank/DDBJ whole genome shotgun (WGS) entry which is preliminary data.</text>
</comment>
<dbReference type="CDD" id="cd04301">
    <property type="entry name" value="NAT_SF"/>
    <property type="match status" value="1"/>
</dbReference>
<evidence type="ECO:0000259" key="1">
    <source>
        <dbReference type="PROSITE" id="PS51186"/>
    </source>
</evidence>
<dbReference type="PANTHER" id="PTHR43792:SF1">
    <property type="entry name" value="N-ACETYLTRANSFERASE DOMAIN-CONTAINING PROTEIN"/>
    <property type="match status" value="1"/>
</dbReference>
<dbReference type="InterPro" id="IPR016181">
    <property type="entry name" value="Acyl_CoA_acyltransferase"/>
</dbReference>
<dbReference type="Proteomes" id="UP000777438">
    <property type="component" value="Unassembled WGS sequence"/>
</dbReference>
<protein>
    <submittedName>
        <fullName evidence="2">GNAT domain-containing protein</fullName>
    </submittedName>
</protein>
<dbReference type="InterPro" id="IPR000182">
    <property type="entry name" value="GNAT_dom"/>
</dbReference>
<dbReference type="OrthoDB" id="4072826at2759"/>
<name>A0A9P9AMX6_9HYPO</name>
<organism evidence="2 3">
    <name type="scientific">Thelonectria olida</name>
    <dbReference type="NCBI Taxonomy" id="1576542"/>
    <lineage>
        <taxon>Eukaryota</taxon>
        <taxon>Fungi</taxon>
        <taxon>Dikarya</taxon>
        <taxon>Ascomycota</taxon>
        <taxon>Pezizomycotina</taxon>
        <taxon>Sordariomycetes</taxon>
        <taxon>Hypocreomycetidae</taxon>
        <taxon>Hypocreales</taxon>
        <taxon>Nectriaceae</taxon>
        <taxon>Thelonectria</taxon>
    </lineage>
</organism>
<dbReference type="Gene3D" id="3.40.630.30">
    <property type="match status" value="1"/>
</dbReference>
<dbReference type="GO" id="GO:0016747">
    <property type="term" value="F:acyltransferase activity, transferring groups other than amino-acyl groups"/>
    <property type="evidence" value="ECO:0007669"/>
    <property type="project" value="InterPro"/>
</dbReference>
<sequence>MTWKPSPNIEWVTVKTTLPIYPFPPSSQRRAVMTDRLILRPFKDDDFDLQGLHAIRARQEVMHWSIQGRPDRDVEETRQGNFALQLAPNDTQRFNLAITLAATGQVIGIGGCGSFKGEQGWPEVGYMLHPDAWGKGYATEFLQAFLETWWALPREEVEIMVDKATVRGDGEVKDEVVSAVADSPNFASHNVLRKAGFEKSGVRVEDDLRDLSKKIELHGFIARKGIKTSA</sequence>
<dbReference type="SUPFAM" id="SSF55729">
    <property type="entry name" value="Acyl-CoA N-acyltransferases (Nat)"/>
    <property type="match status" value="1"/>
</dbReference>